<dbReference type="GO" id="GO:0005635">
    <property type="term" value="C:nuclear envelope"/>
    <property type="evidence" value="ECO:0007669"/>
    <property type="project" value="TreeGrafter"/>
</dbReference>
<reference evidence="6" key="1">
    <citation type="submission" date="2021-06" db="EMBL/GenBank/DDBJ databases">
        <authorList>
            <person name="Kallberg Y."/>
            <person name="Tangrot J."/>
            <person name="Rosling A."/>
        </authorList>
    </citation>
    <scope>NUCLEOTIDE SEQUENCE</scope>
    <source>
        <strain evidence="6">FL130A</strain>
    </source>
</reference>
<accession>A0A9N9GVN0</accession>
<keyword evidence="2" id="KW-0813">Transport</keyword>
<dbReference type="GO" id="GO:0005829">
    <property type="term" value="C:cytosol"/>
    <property type="evidence" value="ECO:0007669"/>
    <property type="project" value="TreeGrafter"/>
</dbReference>
<dbReference type="PANTHER" id="PTHR10997">
    <property type="entry name" value="IMPORTIN-7, 8, 11"/>
    <property type="match status" value="1"/>
</dbReference>
<dbReference type="EMBL" id="CAJVPS010006759">
    <property type="protein sequence ID" value="CAG8628530.1"/>
    <property type="molecule type" value="Genomic_DNA"/>
</dbReference>
<evidence type="ECO:0000313" key="7">
    <source>
        <dbReference type="Proteomes" id="UP000789508"/>
    </source>
</evidence>
<dbReference type="SUPFAM" id="SSF48371">
    <property type="entry name" value="ARM repeat"/>
    <property type="match status" value="1"/>
</dbReference>
<evidence type="ECO:0000259" key="5">
    <source>
        <dbReference type="PROSITE" id="PS50166"/>
    </source>
</evidence>
<dbReference type="InterPro" id="IPR056840">
    <property type="entry name" value="HEAT_IPO9_central"/>
</dbReference>
<dbReference type="OrthoDB" id="431626at2759"/>
<name>A0A9N9GVN0_9GLOM</name>
<dbReference type="InterPro" id="IPR016024">
    <property type="entry name" value="ARM-type_fold"/>
</dbReference>
<dbReference type="Proteomes" id="UP000789508">
    <property type="component" value="Unassembled WGS sequence"/>
</dbReference>
<evidence type="ECO:0000256" key="2">
    <source>
        <dbReference type="ARBA" id="ARBA00022448"/>
    </source>
</evidence>
<proteinExistence type="predicted"/>
<evidence type="ECO:0000313" key="6">
    <source>
        <dbReference type="EMBL" id="CAG8628530.1"/>
    </source>
</evidence>
<evidence type="ECO:0000256" key="3">
    <source>
        <dbReference type="ARBA" id="ARBA00022927"/>
    </source>
</evidence>
<feature type="non-terminal residue" evidence="6">
    <location>
        <position position="1"/>
    </location>
</feature>
<gene>
    <name evidence="6" type="ORF">ALEPTO_LOCUS9261</name>
</gene>
<evidence type="ECO:0000256" key="4">
    <source>
        <dbReference type="ARBA" id="ARBA00023242"/>
    </source>
</evidence>
<dbReference type="GO" id="GO:0031267">
    <property type="term" value="F:small GTPase binding"/>
    <property type="evidence" value="ECO:0007669"/>
    <property type="project" value="InterPro"/>
</dbReference>
<comment type="subcellular location">
    <subcellularLocation>
        <location evidence="1">Nucleus</location>
    </subcellularLocation>
</comment>
<evidence type="ECO:0000256" key="1">
    <source>
        <dbReference type="ARBA" id="ARBA00004123"/>
    </source>
</evidence>
<feature type="domain" description="Importin N-terminal" evidence="5">
    <location>
        <begin position="35"/>
        <end position="76"/>
    </location>
</feature>
<sequence>MDQTVYETLTRVLSTDPNLRVSAEIRLKDLEKLPALNLKKYVASHWSPKAEQFTEPEPDEKTKSIVREMIFNGLSDPISKIRVVSAYVVSRIAQNDWPDAWPNLMNLLISLLKTGSPNHVHGAMRVLTEFVDQEVTENQFSQIAPIMFPELFRILHSDELYSFKTRARAVAIFKHCLEILVMLKEEHPEATESFITPILPQWLQLFVNILKKRTAGDEKLEYEEYGLKLEITKCVNFSTHNYPKLVSPHLISLLEAIWTDLSKYVRQLSDSTDYYESDGEPIGFEHLLYAQFEFIGLCIRKKTTQTIFIGNNGEATLLKEIIWIIISYMQMTQDQVETWLNDSNQFVEEDDEDTIKFTIRVSAEELLQILLDKFPELAFQALQEATQKHIEASHKARVAGDPAWWKIQEACLKAIGFISEELITAVQEKDNKVNFDIAGLFNNVVLALLSMNEQPFLQGRAFVFISQFASILPVEHASNYIEATVTALQQNGAIPLQVSALKALQNFCRHMKRQYVAPYQGKIIECVTSLLKSTSEDTLILSLETLEASVKIDNEKTAQYEHIIGPLIIEVWSSHANATIVDLFELLASNQTMNISFQARALPSLANAITNPANPDLTASAIDLIKTLVKASSSPLPDGYIQHIFPPLMHLLLTTEDRDILQAKWRRMPQILRHERLHEACSVTGLDYIIELIAKLLQPSESESAALFLGELIIKLIQKAGDLILAVLPDLLKAVATRLETAQTPTFIQ</sequence>
<keyword evidence="3" id="KW-0653">Protein transport</keyword>
<protein>
    <submittedName>
        <fullName evidence="6">5148_t:CDS:1</fullName>
    </submittedName>
</protein>
<dbReference type="AlphaFoldDB" id="A0A9N9GVN0"/>
<dbReference type="GO" id="GO:0006606">
    <property type="term" value="P:protein import into nucleus"/>
    <property type="evidence" value="ECO:0007669"/>
    <property type="project" value="TreeGrafter"/>
</dbReference>
<dbReference type="InterPro" id="IPR011989">
    <property type="entry name" value="ARM-like"/>
</dbReference>
<dbReference type="InterPro" id="IPR001494">
    <property type="entry name" value="Importin-beta_N"/>
</dbReference>
<comment type="caution">
    <text evidence="6">The sequence shown here is derived from an EMBL/GenBank/DDBJ whole genome shotgun (WGS) entry which is preliminary data.</text>
</comment>
<keyword evidence="4" id="KW-0539">Nucleus</keyword>
<organism evidence="6 7">
    <name type="scientific">Ambispora leptoticha</name>
    <dbReference type="NCBI Taxonomy" id="144679"/>
    <lineage>
        <taxon>Eukaryota</taxon>
        <taxon>Fungi</taxon>
        <taxon>Fungi incertae sedis</taxon>
        <taxon>Mucoromycota</taxon>
        <taxon>Glomeromycotina</taxon>
        <taxon>Glomeromycetes</taxon>
        <taxon>Archaeosporales</taxon>
        <taxon>Ambisporaceae</taxon>
        <taxon>Ambispora</taxon>
    </lineage>
</organism>
<dbReference type="Pfam" id="PF25018">
    <property type="entry name" value="HEAT_IPO9_c"/>
    <property type="match status" value="1"/>
</dbReference>
<dbReference type="PROSITE" id="PS50166">
    <property type="entry name" value="IMPORTIN_B_NT"/>
    <property type="match status" value="1"/>
</dbReference>
<dbReference type="PANTHER" id="PTHR10997:SF9">
    <property type="entry name" value="IMPORTIN-9"/>
    <property type="match status" value="1"/>
</dbReference>
<keyword evidence="7" id="KW-1185">Reference proteome</keyword>
<dbReference type="Gene3D" id="1.25.10.10">
    <property type="entry name" value="Leucine-rich Repeat Variant"/>
    <property type="match status" value="1"/>
</dbReference>